<name>A0ABR1Q9N4_9PEZI</name>
<reference evidence="1 2" key="1">
    <citation type="submission" date="2023-01" db="EMBL/GenBank/DDBJ databases">
        <title>Analysis of 21 Apiospora genomes using comparative genomics revels a genus with tremendous synthesis potential of carbohydrate active enzymes and secondary metabolites.</title>
        <authorList>
            <person name="Sorensen T."/>
        </authorList>
    </citation>
    <scope>NUCLEOTIDE SEQUENCE [LARGE SCALE GENOMIC DNA]</scope>
    <source>
        <strain evidence="1 2">CBS 24483</strain>
    </source>
</reference>
<protein>
    <submittedName>
        <fullName evidence="1">Uncharacterized protein</fullName>
    </submittedName>
</protein>
<dbReference type="RefSeq" id="XP_066698730.1">
    <property type="nucleotide sequence ID" value="XM_066846332.1"/>
</dbReference>
<dbReference type="EMBL" id="JAQQWE010000006">
    <property type="protein sequence ID" value="KAK7949224.1"/>
    <property type="molecule type" value="Genomic_DNA"/>
</dbReference>
<accession>A0ABR1Q9N4</accession>
<proteinExistence type="predicted"/>
<sequence>MANGILPLLARRAFIASVGQPRGPAVTLQVPVHSSRAAAAVVTSSASIPSRPAWARTGRGYNAGGLGLTAGLWHICFLLEDLSFRHRFLPANSRNQESYDTVRYRNVAGKIETPFVRQDLLPPTPKSPGRLLNAMTATPLSYSDPAIILSLILLEVRDTAPVRLSSN</sequence>
<dbReference type="Proteomes" id="UP001391051">
    <property type="component" value="Unassembled WGS sequence"/>
</dbReference>
<gene>
    <name evidence="1" type="ORF">PG986_010110</name>
</gene>
<evidence type="ECO:0000313" key="2">
    <source>
        <dbReference type="Proteomes" id="UP001391051"/>
    </source>
</evidence>
<keyword evidence="2" id="KW-1185">Reference proteome</keyword>
<comment type="caution">
    <text evidence="1">The sequence shown here is derived from an EMBL/GenBank/DDBJ whole genome shotgun (WGS) entry which is preliminary data.</text>
</comment>
<organism evidence="1 2">
    <name type="scientific">Apiospora aurea</name>
    <dbReference type="NCBI Taxonomy" id="335848"/>
    <lineage>
        <taxon>Eukaryota</taxon>
        <taxon>Fungi</taxon>
        <taxon>Dikarya</taxon>
        <taxon>Ascomycota</taxon>
        <taxon>Pezizomycotina</taxon>
        <taxon>Sordariomycetes</taxon>
        <taxon>Xylariomycetidae</taxon>
        <taxon>Amphisphaeriales</taxon>
        <taxon>Apiosporaceae</taxon>
        <taxon>Apiospora</taxon>
    </lineage>
</organism>
<dbReference type="GeneID" id="92079394"/>
<evidence type="ECO:0000313" key="1">
    <source>
        <dbReference type="EMBL" id="KAK7949224.1"/>
    </source>
</evidence>